<reference evidence="2 3" key="1">
    <citation type="submission" date="2016-10" db="EMBL/GenBank/DDBJ databases">
        <authorList>
            <person name="Varghese N."/>
            <person name="Submissions S."/>
        </authorList>
    </citation>
    <scope>NUCLEOTIDE SEQUENCE [LARGE SCALE GENOMIC DNA]</scope>
    <source>
        <strain evidence="2 3">CDM_1</strain>
    </source>
</reference>
<feature type="domain" description="Halobacterial output" evidence="1">
    <location>
        <begin position="12"/>
        <end position="72"/>
    </location>
</feature>
<protein>
    <recommendedName>
        <fullName evidence="1">Halobacterial output domain-containing protein</fullName>
    </recommendedName>
</protein>
<organism evidence="2 3">
    <name type="scientific">Natrinema hispanicum</name>
    <dbReference type="NCBI Taxonomy" id="392421"/>
    <lineage>
        <taxon>Archaea</taxon>
        <taxon>Methanobacteriati</taxon>
        <taxon>Methanobacteriota</taxon>
        <taxon>Stenosarchaea group</taxon>
        <taxon>Halobacteria</taxon>
        <taxon>Halobacteriales</taxon>
        <taxon>Natrialbaceae</taxon>
        <taxon>Natrinema</taxon>
    </lineage>
</organism>
<evidence type="ECO:0000313" key="2">
    <source>
        <dbReference type="EMBL" id="SDD77876.1"/>
    </source>
</evidence>
<evidence type="ECO:0000259" key="1">
    <source>
        <dbReference type="Pfam" id="PF18545"/>
    </source>
</evidence>
<dbReference type="Pfam" id="PF18545">
    <property type="entry name" value="HalOD1"/>
    <property type="match status" value="1"/>
</dbReference>
<evidence type="ECO:0000313" key="3">
    <source>
        <dbReference type="Proteomes" id="UP000324021"/>
    </source>
</evidence>
<gene>
    <name evidence="2" type="ORF">SAMN05192552_10486</name>
</gene>
<dbReference type="AlphaFoldDB" id="A0A1G6XKY0"/>
<dbReference type="Proteomes" id="UP000324021">
    <property type="component" value="Unassembled WGS sequence"/>
</dbReference>
<sequence>MEDTTAEWQEYTITSKILQKVSKKEDCNKLDLPPLYHSVDPDALDALSTTCRIQFEYIGYKIIIENGKVTIEE</sequence>
<dbReference type="EMBL" id="FMZP01000048">
    <property type="protein sequence ID" value="SDD77876.1"/>
    <property type="molecule type" value="Genomic_DNA"/>
</dbReference>
<name>A0A1G6XKY0_9EURY</name>
<proteinExistence type="predicted"/>
<dbReference type="InterPro" id="IPR040624">
    <property type="entry name" value="HalOD1"/>
</dbReference>
<accession>A0A1G6XKY0</accession>
<dbReference type="RefSeq" id="WP_149782584.1">
    <property type="nucleotide sequence ID" value="NZ_FMZP01000048.1"/>
</dbReference>